<evidence type="ECO:0000256" key="2">
    <source>
        <dbReference type="ARBA" id="ARBA00011245"/>
    </source>
</evidence>
<dbReference type="GO" id="GO:0005975">
    <property type="term" value="P:carbohydrate metabolic process"/>
    <property type="evidence" value="ECO:0007669"/>
    <property type="project" value="InterPro"/>
</dbReference>
<dbReference type="Gene3D" id="1.20.1050.60">
    <property type="entry name" value="alpha-1,2-mannosidase"/>
    <property type="match status" value="1"/>
</dbReference>
<evidence type="ECO:0000256" key="3">
    <source>
        <dbReference type="ARBA" id="ARBA00022801"/>
    </source>
</evidence>
<accession>A0A512RPF0</accession>
<evidence type="ECO:0008006" key="10">
    <source>
        <dbReference type="Google" id="ProtNLM"/>
    </source>
</evidence>
<feature type="domain" description="Glycosyl hydrolase family 92 N-terminal" evidence="7">
    <location>
        <begin position="33"/>
        <end position="279"/>
    </location>
</feature>
<evidence type="ECO:0000256" key="4">
    <source>
        <dbReference type="ARBA" id="ARBA00022837"/>
    </source>
</evidence>
<dbReference type="InterPro" id="IPR008928">
    <property type="entry name" value="6-hairpin_glycosidase_sf"/>
</dbReference>
<dbReference type="Gene3D" id="1.20.1610.10">
    <property type="entry name" value="alpha-1,2-mannosidases domains"/>
    <property type="match status" value="1"/>
</dbReference>
<dbReference type="InterPro" id="IPR012939">
    <property type="entry name" value="Glyco_hydro_92"/>
</dbReference>
<proteinExistence type="predicted"/>
<dbReference type="InterPro" id="IPR050883">
    <property type="entry name" value="PNGase"/>
</dbReference>
<evidence type="ECO:0000313" key="8">
    <source>
        <dbReference type="EMBL" id="GEP97576.1"/>
    </source>
</evidence>
<organism evidence="8 9">
    <name type="scientific">Chitinophaga cymbidii</name>
    <dbReference type="NCBI Taxonomy" id="1096750"/>
    <lineage>
        <taxon>Bacteria</taxon>
        <taxon>Pseudomonadati</taxon>
        <taxon>Bacteroidota</taxon>
        <taxon>Chitinophagia</taxon>
        <taxon>Chitinophagales</taxon>
        <taxon>Chitinophagaceae</taxon>
        <taxon>Chitinophaga</taxon>
    </lineage>
</organism>
<dbReference type="NCBIfam" id="TIGR01180">
    <property type="entry name" value="aman2_put"/>
    <property type="match status" value="1"/>
</dbReference>
<dbReference type="Pfam" id="PF07470">
    <property type="entry name" value="Glyco_hydro_88"/>
    <property type="match status" value="1"/>
</dbReference>
<dbReference type="InterPro" id="IPR005887">
    <property type="entry name" value="GH92_a_mannosidase_put"/>
</dbReference>
<dbReference type="InterPro" id="IPR014718">
    <property type="entry name" value="GH-type_carb-bd"/>
</dbReference>
<dbReference type="InterPro" id="IPR012341">
    <property type="entry name" value="6hp_glycosidase-like_sf"/>
</dbReference>
<comment type="caution">
    <text evidence="8">The sequence shown here is derived from an EMBL/GenBank/DDBJ whole genome shotgun (WGS) entry which is preliminary data.</text>
</comment>
<dbReference type="GO" id="GO:0005829">
    <property type="term" value="C:cytosol"/>
    <property type="evidence" value="ECO:0007669"/>
    <property type="project" value="TreeGrafter"/>
</dbReference>
<dbReference type="OrthoDB" id="9758101at2"/>
<sequence length="1107" mass="125080">MRTGYFITTIILLALSVAPKADAAPLPDSLIKYVQPLIGTAASTIIASGIHGKGTEQYANTIPAVGVPFGMTQWTPQTRTSEQKCRPPYMYKDSLFSGFRGTHWLSGSCTQDYGSFTIMPMTGSLKVTLNEYATRFSHDEEQSAPHYYAVQLNEYQLLAEVTALARSSIMRITMHKDDNLHLLVTPNSDQGEGFIKINRQKNQIEGYNPAHRIYQGWGKPAGFAGYFVVKAEIVPDDAGTFSSGRPTAADSLLRMPGIGAYASWKLQKGTKLIIRTGTSFTSIAEAEKNLQAEIPGQDFDAVRAKAAGEWEKALRKITVSSSDQRSLNIFYTAFYHTMQQPRLFSDVSGTYPAFSRQYETAKLTEGNYYDDFSMWDIYRTMLPLYEIIDPALINDFVRSMIIKGQQGGWLPIFPCWNSYTSAMIGDHVTAFISSAYLKGIRDYDVQAAYKLMRRNAFETPDTAEYSDGKGRRALQSYLQYGYIPLEDSVMDAFHKREQVSRTLEYAYDDHALSLVAKALGKKEDYRRLAANALNYRHIFDTSVGFVRGRYANGNWHTPFEADKRAHYITEGTPRQYTWYVPHGEEDLIRLKGGKMKFEAALDDVFRMKEYWHGNEPGHQIPFLYNYTDAPWKTQREVRNILASEYTSGPGGLSGNDDAGQMSAWYVMAAIGLYPVNPVSGQYAICSPLFDTVAIRLKDDRIFRIITQKATDSAAYISSMTLNGKAHNIYQLDYATLMKGGEMTMRLANRPPVADAVSFRKKDIRKLMEKVADWQITEWEHGEKKERMNHWVNATGLTGLMALADISRNRGYINYVKKTGEALQWQPGPKRFFADDYCIGQVYSQLYMKYRNNEMIAPWQALADSILAKPNNESLEWKDGAIRHREWSWCDALYMGPTALSYLATATGQPKYLDLASKLWWKTTDYLYDPEERLFFRDSRYFERREQNGQEVFWSRGNGWVIAGLVRVLENMPENHPDRARFVQLFREMSERLAELQQEDGSWHASLLDPDSYPIKEISGTGFFCYALLWGMNHGLLDKATYWPVARDAWAALALSVSPDGKPGFVQPIGAAPGKVNAESTAAYGTGALLLAGAELYRFVSTLSTPAG</sequence>
<dbReference type="EMBL" id="BKAU01000005">
    <property type="protein sequence ID" value="GEP97576.1"/>
    <property type="molecule type" value="Genomic_DNA"/>
</dbReference>
<comment type="cofactor">
    <cofactor evidence="1">
        <name>Ca(2+)</name>
        <dbReference type="ChEBI" id="CHEBI:29108"/>
    </cofactor>
</comment>
<evidence type="ECO:0000256" key="5">
    <source>
        <dbReference type="SAM" id="SignalP"/>
    </source>
</evidence>
<dbReference type="Gene3D" id="2.70.98.10">
    <property type="match status" value="1"/>
</dbReference>
<keyword evidence="3" id="KW-0378">Hydrolase</keyword>
<dbReference type="InterPro" id="IPR041371">
    <property type="entry name" value="GH92_N"/>
</dbReference>
<dbReference type="SUPFAM" id="SSF48208">
    <property type="entry name" value="Six-hairpin glycosidases"/>
    <property type="match status" value="2"/>
</dbReference>
<protein>
    <recommendedName>
        <fullName evidence="10">Alpha-1,2-mannosidase</fullName>
    </recommendedName>
</protein>
<reference evidence="8 9" key="1">
    <citation type="submission" date="2019-07" db="EMBL/GenBank/DDBJ databases">
        <title>Whole genome shotgun sequence of Chitinophaga cymbidii NBRC 109752.</title>
        <authorList>
            <person name="Hosoyama A."/>
            <person name="Uohara A."/>
            <person name="Ohji S."/>
            <person name="Ichikawa N."/>
        </authorList>
    </citation>
    <scope>NUCLEOTIDE SEQUENCE [LARGE SCALE GENOMIC DNA]</scope>
    <source>
        <strain evidence="8 9">NBRC 109752</strain>
    </source>
</reference>
<dbReference type="Pfam" id="PF07971">
    <property type="entry name" value="Glyco_hydro_92"/>
    <property type="match status" value="1"/>
</dbReference>
<feature type="signal peptide" evidence="5">
    <location>
        <begin position="1"/>
        <end position="23"/>
    </location>
</feature>
<evidence type="ECO:0000259" key="7">
    <source>
        <dbReference type="Pfam" id="PF17678"/>
    </source>
</evidence>
<keyword evidence="9" id="KW-1185">Reference proteome</keyword>
<evidence type="ECO:0000313" key="9">
    <source>
        <dbReference type="Proteomes" id="UP000321436"/>
    </source>
</evidence>
<keyword evidence="5" id="KW-0732">Signal</keyword>
<dbReference type="RefSeq" id="WP_146865297.1">
    <property type="nucleotide sequence ID" value="NZ_BKAU01000005.1"/>
</dbReference>
<dbReference type="PANTHER" id="PTHR12143:SF43">
    <property type="entry name" value="PUTATIVE-RELATED"/>
    <property type="match status" value="1"/>
</dbReference>
<feature type="chain" id="PRO_5021917495" description="Alpha-1,2-mannosidase" evidence="5">
    <location>
        <begin position="24"/>
        <end position="1107"/>
    </location>
</feature>
<dbReference type="GO" id="GO:0006516">
    <property type="term" value="P:glycoprotein catabolic process"/>
    <property type="evidence" value="ECO:0007669"/>
    <property type="project" value="TreeGrafter"/>
</dbReference>
<dbReference type="GO" id="GO:0030246">
    <property type="term" value="F:carbohydrate binding"/>
    <property type="evidence" value="ECO:0007669"/>
    <property type="project" value="InterPro"/>
</dbReference>
<dbReference type="Gene3D" id="1.50.10.10">
    <property type="match status" value="1"/>
</dbReference>
<name>A0A512RPF0_9BACT</name>
<dbReference type="InterPro" id="IPR010905">
    <property type="entry name" value="Glyco_hydro_88"/>
</dbReference>
<dbReference type="PANTHER" id="PTHR12143">
    <property type="entry name" value="PEPTIDE N-GLYCANASE PNGASE -RELATED"/>
    <property type="match status" value="1"/>
</dbReference>
<feature type="domain" description="Glycosyl hydrolase family 92" evidence="6">
    <location>
        <begin position="285"/>
        <end position="747"/>
    </location>
</feature>
<gene>
    <name evidence="8" type="ORF">CCY01nite_38360</name>
</gene>
<dbReference type="Pfam" id="PF17678">
    <property type="entry name" value="Glyco_hydro_92N"/>
    <property type="match status" value="1"/>
</dbReference>
<comment type="subunit">
    <text evidence="2">Monomer.</text>
</comment>
<dbReference type="FunFam" id="3.30.2080.10:FF:000001">
    <property type="entry name" value="Alpha-1,2-mannosidase subfamily"/>
    <property type="match status" value="1"/>
</dbReference>
<dbReference type="Gene3D" id="3.30.2080.10">
    <property type="entry name" value="GH92 mannosidase domain"/>
    <property type="match status" value="1"/>
</dbReference>
<evidence type="ECO:0000256" key="1">
    <source>
        <dbReference type="ARBA" id="ARBA00001913"/>
    </source>
</evidence>
<keyword evidence="4" id="KW-0106">Calcium</keyword>
<evidence type="ECO:0000259" key="6">
    <source>
        <dbReference type="Pfam" id="PF07971"/>
    </source>
</evidence>
<dbReference type="GO" id="GO:0000224">
    <property type="term" value="F:peptide-N4-(N-acetyl-beta-glucosaminyl)asparagine amidase activity"/>
    <property type="evidence" value="ECO:0007669"/>
    <property type="project" value="TreeGrafter"/>
</dbReference>
<dbReference type="Proteomes" id="UP000321436">
    <property type="component" value="Unassembled WGS sequence"/>
</dbReference>
<dbReference type="AlphaFoldDB" id="A0A512RPF0"/>